<dbReference type="InterPro" id="IPR006179">
    <property type="entry name" value="5_nucleotidase/apyrase"/>
</dbReference>
<evidence type="ECO:0000256" key="6">
    <source>
        <dbReference type="ARBA" id="ARBA00022525"/>
    </source>
</evidence>
<evidence type="ECO:0000256" key="3">
    <source>
        <dbReference type="ARBA" id="ARBA00006654"/>
    </source>
</evidence>
<keyword evidence="5" id="KW-1201">Platelet aggregation inhibiting toxin</keyword>
<dbReference type="GO" id="GO:0006196">
    <property type="term" value="P:AMP catabolic process"/>
    <property type="evidence" value="ECO:0007669"/>
    <property type="project" value="TreeGrafter"/>
</dbReference>
<keyword evidence="11 20" id="KW-0378">Hydrolase</keyword>
<feature type="domain" description="5'-Nucleotidase C-terminal" evidence="22">
    <location>
        <begin position="360"/>
        <end position="523"/>
    </location>
</feature>
<dbReference type="Pfam" id="PF00149">
    <property type="entry name" value="Metallophos"/>
    <property type="match status" value="1"/>
</dbReference>
<dbReference type="Pfam" id="PF02872">
    <property type="entry name" value="5_nucleotid_C"/>
    <property type="match status" value="1"/>
</dbReference>
<proteinExistence type="inferred from homology"/>
<dbReference type="CDD" id="cd07409">
    <property type="entry name" value="MPP_CD73_N"/>
    <property type="match status" value="1"/>
</dbReference>
<evidence type="ECO:0000256" key="11">
    <source>
        <dbReference type="ARBA" id="ARBA00022801"/>
    </source>
</evidence>
<keyword evidence="13" id="KW-0325">Glycoprotein</keyword>
<dbReference type="AlphaFoldDB" id="A0A1Q3FDC0"/>
<evidence type="ECO:0000256" key="7">
    <source>
        <dbReference type="ARBA" id="ARBA00022656"/>
    </source>
</evidence>
<keyword evidence="9" id="KW-0732">Signal</keyword>
<dbReference type="GO" id="GO:0005615">
    <property type="term" value="C:extracellular space"/>
    <property type="evidence" value="ECO:0007669"/>
    <property type="project" value="UniProtKB-ARBA"/>
</dbReference>
<dbReference type="PROSITE" id="PS00786">
    <property type="entry name" value="5_NUCLEOTIDASE_2"/>
    <property type="match status" value="1"/>
</dbReference>
<evidence type="ECO:0000256" key="15">
    <source>
        <dbReference type="ARBA" id="ARBA00030084"/>
    </source>
</evidence>
<evidence type="ECO:0000256" key="14">
    <source>
        <dbReference type="ARBA" id="ARBA00023240"/>
    </source>
</evidence>
<sequence length="572" mass="64450">MEKMEKCYIAIVIFVAIFTTFTESVDNLPENGDLSSFFPLTLIHNNDFHARFEETNIKSKSCSESERKQKKCIAGIARLQTVIQGLRKEYADKNALYLNIGDNYQGTLWYNLLRWKVTAHFVKLLKPDAMTLGNHEFDHRPEGLKPYLKVLKEAGIRTVVANLELNGEPNLKPLPKSITIKVKNRKIGIIGVLYDKTHQIAMTGKVTFSNAVEAVREEASRLKSKGVNIIVVMSHCSFEEDKRIAAEAGDDIDVIVGAHSHSFLYSRESGKPFDKKDTIEGDYPEIVNSSSSGRSIPIVQAKAFGKYVGRLTLYFDKQGEVKHWEGYTVFVDNSVKQDETILNELKPWREQVKKLGSTIIGSTDIHLDRESCRKQECTLGILMADAFVDAFTNASFKPLAMIQAGNFRNPIPVGKITNGDVIEAAPYGSTADMVKLKGEDIMSMVEHSFTLDDENRTNCLQTSGLRIVVDLNKSSDRRILKIEARNFATPKSDTFERLDPEKFYYVVTTSYLANGKDGFVWMKNAVGRWTGPLDSDALTNYIKKIQKVTQSNLKMNRLQICEIDYNGKECDS</sequence>
<dbReference type="SUPFAM" id="SSF55816">
    <property type="entry name" value="5'-nucleotidase (syn. UDP-sugar hydrolase), C-terminal domain"/>
    <property type="match status" value="1"/>
</dbReference>
<name>A0A1Q3FDC0_CULTA</name>
<dbReference type="GO" id="GO:0005524">
    <property type="term" value="F:ATP binding"/>
    <property type="evidence" value="ECO:0007669"/>
    <property type="project" value="UniProtKB-KW"/>
</dbReference>
<evidence type="ECO:0000256" key="2">
    <source>
        <dbReference type="ARBA" id="ARBA00004613"/>
    </source>
</evidence>
<comment type="catalytic activity">
    <reaction evidence="18">
        <text>a ribonucleoside 5'-triphosphate + 2 H2O = a ribonucleoside 5'-phosphate + 2 phosphate + 2 H(+)</text>
        <dbReference type="Rhea" id="RHEA:36795"/>
        <dbReference type="ChEBI" id="CHEBI:15377"/>
        <dbReference type="ChEBI" id="CHEBI:15378"/>
        <dbReference type="ChEBI" id="CHEBI:43474"/>
        <dbReference type="ChEBI" id="CHEBI:58043"/>
        <dbReference type="ChEBI" id="CHEBI:61557"/>
        <dbReference type="EC" id="3.6.1.5"/>
    </reaction>
    <physiologicalReaction direction="left-to-right" evidence="18">
        <dbReference type="Rhea" id="RHEA:36796"/>
    </physiologicalReaction>
</comment>
<evidence type="ECO:0000313" key="23">
    <source>
        <dbReference type="EMBL" id="JAV25584.1"/>
    </source>
</evidence>
<dbReference type="InterPro" id="IPR029052">
    <property type="entry name" value="Metallo-depent_PP-like"/>
</dbReference>
<dbReference type="PANTHER" id="PTHR11575:SF32">
    <property type="entry name" value="APYRASE-LIKE PROTEIN"/>
    <property type="match status" value="1"/>
</dbReference>
<dbReference type="Gene3D" id="3.60.21.10">
    <property type="match status" value="1"/>
</dbReference>
<protein>
    <recommendedName>
        <fullName evidence="19">Apyrase</fullName>
        <ecNumber evidence="4">3.6.1.5</ecNumber>
    </recommendedName>
    <alternativeName>
        <fullName evidence="16">ATP-diphosphatase</fullName>
    </alternativeName>
    <alternativeName>
        <fullName evidence="17">ATP-diphosphohydrolase</fullName>
    </alternativeName>
    <alternativeName>
        <fullName evidence="15">Adenosine diphosphatase</fullName>
    </alternativeName>
</protein>
<evidence type="ECO:0000256" key="5">
    <source>
        <dbReference type="ARBA" id="ARBA00022442"/>
    </source>
</evidence>
<evidence type="ECO:0000259" key="22">
    <source>
        <dbReference type="Pfam" id="PF02872"/>
    </source>
</evidence>
<evidence type="ECO:0000256" key="20">
    <source>
        <dbReference type="RuleBase" id="RU362119"/>
    </source>
</evidence>
<dbReference type="InterPro" id="IPR004843">
    <property type="entry name" value="Calcineurin-like_PHP"/>
</dbReference>
<dbReference type="GO" id="GO:0090729">
    <property type="term" value="F:toxin activity"/>
    <property type="evidence" value="ECO:0007669"/>
    <property type="project" value="UniProtKB-KW"/>
</dbReference>
<evidence type="ECO:0000256" key="17">
    <source>
        <dbReference type="ARBA" id="ARBA00032306"/>
    </source>
</evidence>
<keyword evidence="6" id="KW-0964">Secreted</keyword>
<dbReference type="InterPro" id="IPR006146">
    <property type="entry name" value="5'-Nucleotdase_CS"/>
</dbReference>
<dbReference type="GO" id="GO:0008253">
    <property type="term" value="F:5'-nucleotidase activity"/>
    <property type="evidence" value="ECO:0007669"/>
    <property type="project" value="TreeGrafter"/>
</dbReference>
<dbReference type="FunFam" id="3.60.21.10:FF:000020">
    <property type="entry name" value="NT5E isoform 4"/>
    <property type="match status" value="1"/>
</dbReference>
<evidence type="ECO:0000256" key="19">
    <source>
        <dbReference type="ARBA" id="ARBA00074431"/>
    </source>
</evidence>
<evidence type="ECO:0000256" key="9">
    <source>
        <dbReference type="ARBA" id="ARBA00022729"/>
    </source>
</evidence>
<keyword evidence="14" id="KW-1199">Hemostasis impairing toxin</keyword>
<comment type="subcellular location">
    <subcellularLocation>
        <location evidence="2">Secreted</location>
    </subcellularLocation>
</comment>
<dbReference type="InterPro" id="IPR008334">
    <property type="entry name" value="5'-Nucleotdase_C"/>
</dbReference>
<dbReference type="Gene3D" id="3.90.780.10">
    <property type="entry name" value="5'-Nucleotidase, C-terminal domain"/>
    <property type="match status" value="1"/>
</dbReference>
<evidence type="ECO:0000256" key="1">
    <source>
        <dbReference type="ARBA" id="ARBA00001968"/>
    </source>
</evidence>
<evidence type="ECO:0000256" key="12">
    <source>
        <dbReference type="ARBA" id="ARBA00022840"/>
    </source>
</evidence>
<evidence type="ECO:0000256" key="10">
    <source>
        <dbReference type="ARBA" id="ARBA00022741"/>
    </source>
</evidence>
<dbReference type="FunFam" id="3.90.780.10:FF:000004">
    <property type="entry name" value="UDP-sugar hydrolase, putative"/>
    <property type="match status" value="1"/>
</dbReference>
<dbReference type="PANTHER" id="PTHR11575">
    <property type="entry name" value="5'-NUCLEOTIDASE-RELATED"/>
    <property type="match status" value="1"/>
</dbReference>
<feature type="domain" description="Calcineurin-like phosphoesterase" evidence="21">
    <location>
        <begin position="42"/>
        <end position="262"/>
    </location>
</feature>
<keyword evidence="7" id="KW-0800">Toxin</keyword>
<dbReference type="EMBL" id="GFDL01009461">
    <property type="protein sequence ID" value="JAV25584.1"/>
    <property type="molecule type" value="Transcribed_RNA"/>
</dbReference>
<dbReference type="PROSITE" id="PS50007">
    <property type="entry name" value="PIPLC_X_DOMAIN"/>
    <property type="match status" value="1"/>
</dbReference>
<dbReference type="InterPro" id="IPR036907">
    <property type="entry name" value="5'-Nucleotdase_C_sf"/>
</dbReference>
<dbReference type="GO" id="GO:0004050">
    <property type="term" value="F:apyrase activity"/>
    <property type="evidence" value="ECO:0007669"/>
    <property type="project" value="UniProtKB-EC"/>
</dbReference>
<organism evidence="23">
    <name type="scientific">Culex tarsalis</name>
    <name type="common">Encephalitis mosquito</name>
    <dbReference type="NCBI Taxonomy" id="7177"/>
    <lineage>
        <taxon>Eukaryota</taxon>
        <taxon>Metazoa</taxon>
        <taxon>Ecdysozoa</taxon>
        <taxon>Arthropoda</taxon>
        <taxon>Hexapoda</taxon>
        <taxon>Insecta</taxon>
        <taxon>Pterygota</taxon>
        <taxon>Neoptera</taxon>
        <taxon>Endopterygota</taxon>
        <taxon>Diptera</taxon>
        <taxon>Nematocera</taxon>
        <taxon>Culicoidea</taxon>
        <taxon>Culicidae</taxon>
        <taxon>Culicinae</taxon>
        <taxon>Culicini</taxon>
        <taxon>Culex</taxon>
        <taxon>Culex</taxon>
    </lineage>
</organism>
<evidence type="ECO:0000256" key="13">
    <source>
        <dbReference type="ARBA" id="ARBA00023180"/>
    </source>
</evidence>
<evidence type="ECO:0000256" key="16">
    <source>
        <dbReference type="ARBA" id="ARBA00031428"/>
    </source>
</evidence>
<evidence type="ECO:0000256" key="18">
    <source>
        <dbReference type="ARBA" id="ARBA00047297"/>
    </source>
</evidence>
<evidence type="ECO:0000256" key="4">
    <source>
        <dbReference type="ARBA" id="ARBA00012148"/>
    </source>
</evidence>
<evidence type="ECO:0000256" key="8">
    <source>
        <dbReference type="ARBA" id="ARBA00022723"/>
    </source>
</evidence>
<reference evidence="23" key="1">
    <citation type="submission" date="2017-01" db="EMBL/GenBank/DDBJ databases">
        <title>A deep insight into the sialotranscriptome of adult male and female Cluex tarsalis mosquitoes.</title>
        <authorList>
            <person name="Ribeiro J.M."/>
            <person name="Moreira F."/>
            <person name="Bernard K.A."/>
            <person name="Calvo E."/>
        </authorList>
    </citation>
    <scope>NUCLEOTIDE SEQUENCE</scope>
    <source>
        <strain evidence="23">Kern County</strain>
        <tissue evidence="23">Salivary glands</tissue>
    </source>
</reference>
<comment type="cofactor">
    <cofactor evidence="1">
        <name>a divalent metal cation</name>
        <dbReference type="ChEBI" id="CHEBI:60240"/>
    </cofactor>
</comment>
<dbReference type="GO" id="GO:0005886">
    <property type="term" value="C:plasma membrane"/>
    <property type="evidence" value="ECO:0007669"/>
    <property type="project" value="TreeGrafter"/>
</dbReference>
<evidence type="ECO:0000259" key="21">
    <source>
        <dbReference type="Pfam" id="PF00149"/>
    </source>
</evidence>
<dbReference type="PRINTS" id="PR01607">
    <property type="entry name" value="APYRASEFAMLY"/>
</dbReference>
<keyword evidence="12" id="KW-0067">ATP-binding</keyword>
<accession>A0A1Q3FDC0</accession>
<keyword evidence="10 20" id="KW-0547">Nucleotide-binding</keyword>
<keyword evidence="8" id="KW-0479">Metal-binding</keyword>
<dbReference type="SUPFAM" id="SSF56300">
    <property type="entry name" value="Metallo-dependent phosphatases"/>
    <property type="match status" value="1"/>
</dbReference>
<dbReference type="EC" id="3.6.1.5" evidence="4"/>
<comment type="similarity">
    <text evidence="3 20">Belongs to the 5'-nucleotidase family.</text>
</comment>
<dbReference type="GO" id="GO:0046872">
    <property type="term" value="F:metal ion binding"/>
    <property type="evidence" value="ECO:0007669"/>
    <property type="project" value="UniProtKB-KW"/>
</dbReference>